<protein>
    <submittedName>
        <fullName evidence="1">Uncharacterized protein</fullName>
    </submittedName>
</protein>
<dbReference type="RefSeq" id="WP_235682711.1">
    <property type="nucleotide sequence ID" value="NZ_AP022571.1"/>
</dbReference>
<reference evidence="1 2" key="1">
    <citation type="journal article" date="2019" name="Emerg. Microbes Infect.">
        <title>Comprehensive subspecies identification of 175 nontuberculous mycobacteria species based on 7547 genomic profiles.</title>
        <authorList>
            <person name="Matsumoto Y."/>
            <person name="Kinjo T."/>
            <person name="Motooka D."/>
            <person name="Nabeya D."/>
            <person name="Jung N."/>
            <person name="Uechi K."/>
            <person name="Horii T."/>
            <person name="Iida T."/>
            <person name="Fujita J."/>
            <person name="Nakamura S."/>
        </authorList>
    </citation>
    <scope>NUCLEOTIDE SEQUENCE [LARGE SCALE GENOMIC DNA]</scope>
    <source>
        <strain evidence="1 2">JCM 12603</strain>
        <plasmid evidence="2">pjcm12603 dna</plasmid>
    </source>
</reference>
<dbReference type="AlphaFoldDB" id="A0A6N4VIP2"/>
<accession>A0A6N4VIP2</accession>
<dbReference type="EMBL" id="AP022571">
    <property type="protein sequence ID" value="BBX54491.1"/>
    <property type="molecule type" value="Genomic_DNA"/>
</dbReference>
<keyword evidence="2" id="KW-1185">Reference proteome</keyword>
<evidence type="ECO:0000313" key="1">
    <source>
        <dbReference type="EMBL" id="BBX54491.1"/>
    </source>
</evidence>
<proteinExistence type="predicted"/>
<geneLocation type="plasmid" evidence="2">
    <name>pjcm12603 dna</name>
</geneLocation>
<evidence type="ECO:0000313" key="2">
    <source>
        <dbReference type="Proteomes" id="UP000466785"/>
    </source>
</evidence>
<gene>
    <name evidence="1" type="ORF">MPOR_55170</name>
</gene>
<sequence length="216" mass="23103">MSEVLLHHVECGPVQLLNSAPTPATVLASLPGPDGADQLCIQLATPVKHRLPAGASDADYPPGQRGRDAHGPFLWIYHAALHPRVPGTDLAKPALDLPVDVSYILDPSIGQADVLDATKMVWVATAFLDHSPTPLPSWPDLEDLEPGIRTPGGPPPYEALEHRIEHALAQLTVVARISARRTLPARSSKHFPQSMPPAPPIPSMRTALSTIGAWMS</sequence>
<name>A0A6N4VIP2_9MYCO</name>
<keyword evidence="1" id="KW-0614">Plasmid</keyword>
<dbReference type="Proteomes" id="UP000466785">
    <property type="component" value="Plasmid pJCM12603"/>
</dbReference>
<dbReference type="KEGG" id="mpof:MPOR_55170"/>
<organism evidence="1 2">
    <name type="scientific">Mycolicibacterium poriferae</name>
    <dbReference type="NCBI Taxonomy" id="39694"/>
    <lineage>
        <taxon>Bacteria</taxon>
        <taxon>Bacillati</taxon>
        <taxon>Actinomycetota</taxon>
        <taxon>Actinomycetes</taxon>
        <taxon>Mycobacteriales</taxon>
        <taxon>Mycobacteriaceae</taxon>
        <taxon>Mycolicibacterium</taxon>
    </lineage>
</organism>